<name>A0AAU9K723_9CILI</name>
<dbReference type="SUPFAM" id="SSF53822">
    <property type="entry name" value="Periplasmic binding protein-like I"/>
    <property type="match status" value="1"/>
</dbReference>
<reference evidence="11" key="1">
    <citation type="submission" date="2021-09" db="EMBL/GenBank/DDBJ databases">
        <authorList>
            <consortium name="AG Swart"/>
            <person name="Singh M."/>
            <person name="Singh A."/>
            <person name="Seah K."/>
            <person name="Emmerich C."/>
        </authorList>
    </citation>
    <scope>NUCLEOTIDE SEQUENCE</scope>
    <source>
        <strain evidence="11">ATCC30299</strain>
    </source>
</reference>
<sequence>MGMGSSFYYLFGDKNISIGIQQALASSKILVNGTGILLVGKSSYESATEGALAIVEKDRETIISNEKYLFEAISRMIYLLSNASNVGESLILLSKKCKNHYCVNDFSLLNIQNSQRKIVGSIVDGNAVLNNFSMIFPGNSVDVPKSQKKILYFSANDGTTNPGSPSMEIVTFYKRGFTLALQDMNNGIDILQNFQLKLNDFDCGASVYNEKFCYNCINKDKNRLGLAHIVSVTSSMAYGQIATMAKLNITIPLIGVISLDPGLSNSTKYPYFTRVILPSNYAFKQIPLLLKVMGWESIAIIYQNDTGSITSNYYLSQAAEEQNIHIVNKLKIIPFSLTRDSIRNYTNVFQEIIDTNVRFVVLLLNSAGLDYTAELFYDLGMRKGDIIFLNYMTIFIKFKAYNYGRFNLWHKLSLIGVAWVSCLCTINFLIEGSGIPWVALILGGWTSFILIGLIVQRKKYPSLLFRKEKDTSNLFKFAFTFGKSSKAHHSKIEPQKLDLFNKGSK</sequence>
<evidence type="ECO:0000256" key="7">
    <source>
        <dbReference type="ARBA" id="ARBA00023180"/>
    </source>
</evidence>
<evidence type="ECO:0000256" key="4">
    <source>
        <dbReference type="ARBA" id="ARBA00023040"/>
    </source>
</evidence>
<feature type="transmembrane region" description="Helical" evidence="9">
    <location>
        <begin position="412"/>
        <end position="430"/>
    </location>
</feature>
<keyword evidence="8" id="KW-0807">Transducer</keyword>
<keyword evidence="5 9" id="KW-0472">Membrane</keyword>
<dbReference type="PANTHER" id="PTHR10519:SF20">
    <property type="entry name" value="G-PROTEIN COUPLED RECEPTOR 156-RELATED"/>
    <property type="match status" value="1"/>
</dbReference>
<evidence type="ECO:0000313" key="11">
    <source>
        <dbReference type="EMBL" id="CAG9331439.1"/>
    </source>
</evidence>
<dbReference type="Pfam" id="PF01094">
    <property type="entry name" value="ANF_receptor"/>
    <property type="match status" value="1"/>
</dbReference>
<comment type="caution">
    <text evidence="11">The sequence shown here is derived from an EMBL/GenBank/DDBJ whole genome shotgun (WGS) entry which is preliminary data.</text>
</comment>
<dbReference type="Gene3D" id="3.40.50.2300">
    <property type="match status" value="2"/>
</dbReference>
<keyword evidence="6" id="KW-0675">Receptor</keyword>
<gene>
    <name evidence="11" type="ORF">BSTOLATCC_MIC53509</name>
</gene>
<evidence type="ECO:0000256" key="5">
    <source>
        <dbReference type="ARBA" id="ARBA00023136"/>
    </source>
</evidence>
<keyword evidence="3 9" id="KW-1133">Transmembrane helix</keyword>
<feature type="domain" description="Receptor ligand binding region" evidence="10">
    <location>
        <begin position="177"/>
        <end position="389"/>
    </location>
</feature>
<dbReference type="EMBL" id="CAJZBQ010000053">
    <property type="protein sequence ID" value="CAG9331439.1"/>
    <property type="molecule type" value="Genomic_DNA"/>
</dbReference>
<evidence type="ECO:0000256" key="3">
    <source>
        <dbReference type="ARBA" id="ARBA00022989"/>
    </source>
</evidence>
<protein>
    <recommendedName>
        <fullName evidence="10">Receptor ligand binding region domain-containing protein</fullName>
    </recommendedName>
</protein>
<accession>A0AAU9K723</accession>
<dbReference type="InterPro" id="IPR028082">
    <property type="entry name" value="Peripla_BP_I"/>
</dbReference>
<evidence type="ECO:0000256" key="6">
    <source>
        <dbReference type="ARBA" id="ARBA00023170"/>
    </source>
</evidence>
<keyword evidence="7" id="KW-0325">Glycoprotein</keyword>
<dbReference type="GO" id="GO:0038039">
    <property type="term" value="C:G protein-coupled receptor heterodimeric complex"/>
    <property type="evidence" value="ECO:0007669"/>
    <property type="project" value="TreeGrafter"/>
</dbReference>
<feature type="transmembrane region" description="Helical" evidence="9">
    <location>
        <begin position="436"/>
        <end position="455"/>
    </location>
</feature>
<evidence type="ECO:0000313" key="12">
    <source>
        <dbReference type="Proteomes" id="UP001162131"/>
    </source>
</evidence>
<dbReference type="AlphaFoldDB" id="A0AAU9K723"/>
<proteinExistence type="predicted"/>
<evidence type="ECO:0000256" key="8">
    <source>
        <dbReference type="ARBA" id="ARBA00023224"/>
    </source>
</evidence>
<evidence type="ECO:0000259" key="10">
    <source>
        <dbReference type="Pfam" id="PF01094"/>
    </source>
</evidence>
<dbReference type="Proteomes" id="UP001162131">
    <property type="component" value="Unassembled WGS sequence"/>
</dbReference>
<dbReference type="InterPro" id="IPR001828">
    <property type="entry name" value="ANF_lig-bd_rcpt"/>
</dbReference>
<keyword evidence="2 9" id="KW-0812">Transmembrane</keyword>
<evidence type="ECO:0000256" key="1">
    <source>
        <dbReference type="ARBA" id="ARBA00004370"/>
    </source>
</evidence>
<keyword evidence="12" id="KW-1185">Reference proteome</keyword>
<dbReference type="GO" id="GO:0004965">
    <property type="term" value="F:G protein-coupled GABA receptor activity"/>
    <property type="evidence" value="ECO:0007669"/>
    <property type="project" value="InterPro"/>
</dbReference>
<dbReference type="InterPro" id="IPR002455">
    <property type="entry name" value="GPCR3_GABA-B"/>
</dbReference>
<keyword evidence="4" id="KW-0297">G-protein coupled receptor</keyword>
<organism evidence="11 12">
    <name type="scientific">Blepharisma stoltei</name>
    <dbReference type="NCBI Taxonomy" id="1481888"/>
    <lineage>
        <taxon>Eukaryota</taxon>
        <taxon>Sar</taxon>
        <taxon>Alveolata</taxon>
        <taxon>Ciliophora</taxon>
        <taxon>Postciliodesmatophora</taxon>
        <taxon>Heterotrichea</taxon>
        <taxon>Heterotrichida</taxon>
        <taxon>Blepharismidae</taxon>
        <taxon>Blepharisma</taxon>
    </lineage>
</organism>
<evidence type="ECO:0000256" key="2">
    <source>
        <dbReference type="ARBA" id="ARBA00022692"/>
    </source>
</evidence>
<comment type="subcellular location">
    <subcellularLocation>
        <location evidence="1">Membrane</location>
    </subcellularLocation>
</comment>
<evidence type="ECO:0000256" key="9">
    <source>
        <dbReference type="SAM" id="Phobius"/>
    </source>
</evidence>
<dbReference type="PANTHER" id="PTHR10519">
    <property type="entry name" value="GABA-B RECEPTOR"/>
    <property type="match status" value="1"/>
</dbReference>